<evidence type="ECO:0000259" key="1">
    <source>
        <dbReference type="Pfam" id="PF18696"/>
    </source>
</evidence>
<dbReference type="AlphaFoldDB" id="A0AB34HMZ9"/>
<evidence type="ECO:0000313" key="3">
    <source>
        <dbReference type="Proteomes" id="UP001159641"/>
    </source>
</evidence>
<keyword evidence="3" id="KW-1185">Reference proteome</keyword>
<protein>
    <recommendedName>
        <fullName evidence="1">Synaptotagmin-like mitochondrial and lipid-binding domain-containing protein</fullName>
    </recommendedName>
</protein>
<gene>
    <name evidence="2" type="ORF">J1605_003586</name>
</gene>
<accession>A0AB34HMZ9</accession>
<feature type="non-terminal residue" evidence="2">
    <location>
        <position position="1"/>
    </location>
</feature>
<dbReference type="EMBL" id="JAIQCJ010000963">
    <property type="protein sequence ID" value="KAJ8793578.1"/>
    <property type="molecule type" value="Genomic_DNA"/>
</dbReference>
<dbReference type="PANTHER" id="PTHR21119">
    <property type="entry name" value="C2 DOMAIN-CONTAINING PROTEIN"/>
    <property type="match status" value="1"/>
</dbReference>
<dbReference type="InterPro" id="IPR039934">
    <property type="entry name" value="C2CD2/C2CD2L"/>
</dbReference>
<organism evidence="2 3">
    <name type="scientific">Eschrichtius robustus</name>
    <name type="common">California gray whale</name>
    <name type="synonym">Eschrichtius gibbosus</name>
    <dbReference type="NCBI Taxonomy" id="9764"/>
    <lineage>
        <taxon>Eukaryota</taxon>
        <taxon>Metazoa</taxon>
        <taxon>Chordata</taxon>
        <taxon>Craniata</taxon>
        <taxon>Vertebrata</taxon>
        <taxon>Euteleostomi</taxon>
        <taxon>Mammalia</taxon>
        <taxon>Eutheria</taxon>
        <taxon>Laurasiatheria</taxon>
        <taxon>Artiodactyla</taxon>
        <taxon>Whippomorpha</taxon>
        <taxon>Cetacea</taxon>
        <taxon>Mysticeti</taxon>
        <taxon>Eschrichtiidae</taxon>
        <taxon>Eschrichtius</taxon>
    </lineage>
</organism>
<dbReference type="PANTHER" id="PTHR21119:SF7">
    <property type="entry name" value="C2 DOMAIN-CONTAINING PROTEIN 2"/>
    <property type="match status" value="1"/>
</dbReference>
<reference evidence="2 3" key="1">
    <citation type="submission" date="2022-11" db="EMBL/GenBank/DDBJ databases">
        <title>Whole genome sequence of Eschrichtius robustus ER-17-0199.</title>
        <authorList>
            <person name="Bruniche-Olsen A."/>
            <person name="Black A.N."/>
            <person name="Fields C.J."/>
            <person name="Walden K."/>
            <person name="Dewoody J.A."/>
        </authorList>
    </citation>
    <scope>NUCLEOTIDE SEQUENCE [LARGE SCALE GENOMIC DNA]</scope>
    <source>
        <strain evidence="2">ER-17-0199</strain>
        <tissue evidence="2">Blubber</tissue>
    </source>
</reference>
<proteinExistence type="predicted"/>
<dbReference type="InterPro" id="IPR040885">
    <property type="entry name" value="SMP_C2CD2L"/>
</dbReference>
<dbReference type="Proteomes" id="UP001159641">
    <property type="component" value="Unassembled WGS sequence"/>
</dbReference>
<feature type="domain" description="Synaptotagmin-like mitochondrial and lipid-binding" evidence="1">
    <location>
        <begin position="2"/>
        <end position="136"/>
    </location>
</feature>
<name>A0AB34HMZ9_ESCRO</name>
<dbReference type="Pfam" id="PF18696">
    <property type="entry name" value="SMP_C2CD2L"/>
    <property type="match status" value="1"/>
</dbReference>
<sequence>GPPLLCFQEDPLQQPLELAMGQVSSVAQSAQEKVVFCHVLAETIQFLVSVGLPSSEDTGRPLYSVRLSPLHLQLELHMKEKREDIQIKWSFISAPETAIMIQPKAPGEDQAVGADAVSESLKDILKHLVSSASPSVVLSTKPTDVREVQSEIARSLAVLRDLDLEDFWGYFLASQHLQLTVGKALAQNNVFQVVT</sequence>
<comment type="caution">
    <text evidence="2">The sequence shown here is derived from an EMBL/GenBank/DDBJ whole genome shotgun (WGS) entry which is preliminary data.</text>
</comment>
<evidence type="ECO:0000313" key="2">
    <source>
        <dbReference type="EMBL" id="KAJ8793578.1"/>
    </source>
</evidence>